<proteinExistence type="predicted"/>
<dbReference type="Proteomes" id="UP001479520">
    <property type="component" value="Plasmid unnamed1"/>
</dbReference>
<evidence type="ECO:0000313" key="3">
    <source>
        <dbReference type="Proteomes" id="UP001479520"/>
    </source>
</evidence>
<dbReference type="RefSeq" id="WP_341744747.1">
    <property type="nucleotide sequence ID" value="NZ_CP151407.1"/>
</dbReference>
<name>A0ABZ2XPX8_9RHOO</name>
<evidence type="ECO:0000259" key="1">
    <source>
        <dbReference type="Pfam" id="PF10988"/>
    </source>
</evidence>
<gene>
    <name evidence="2" type="ORF">AADV58_16795</name>
</gene>
<organism evidence="2 3">
    <name type="scientific">Azonexus hydrophilus</name>
    <dbReference type="NCBI Taxonomy" id="418702"/>
    <lineage>
        <taxon>Bacteria</taxon>
        <taxon>Pseudomonadati</taxon>
        <taxon>Pseudomonadota</taxon>
        <taxon>Betaproteobacteria</taxon>
        <taxon>Rhodocyclales</taxon>
        <taxon>Azonexaceae</taxon>
        <taxon>Azonexus</taxon>
    </lineage>
</organism>
<protein>
    <submittedName>
        <fullName evidence="2">DUF2807 domain-containing protein</fullName>
    </submittedName>
</protein>
<feature type="domain" description="Putative auto-transporter adhesin head GIN" evidence="1">
    <location>
        <begin position="75"/>
        <end position="284"/>
    </location>
</feature>
<reference evidence="2 3" key="1">
    <citation type="submission" date="2024-04" db="EMBL/GenBank/DDBJ databases">
        <title>Dissimilatory iodate-reducing microorganisms contribute to the enrichment of iodine in groundwater.</title>
        <authorList>
            <person name="Jiang Z."/>
        </authorList>
    </citation>
    <scope>NUCLEOTIDE SEQUENCE [LARGE SCALE GENOMIC DNA]</scope>
    <source>
        <strain evidence="2 3">NCP973</strain>
        <plasmid evidence="2 3">unnamed1</plasmid>
    </source>
</reference>
<dbReference type="InterPro" id="IPR021255">
    <property type="entry name" value="DUF2807"/>
</dbReference>
<accession>A0ABZ2XPX8</accession>
<keyword evidence="2" id="KW-0614">Plasmid</keyword>
<dbReference type="Gene3D" id="2.160.20.120">
    <property type="match status" value="1"/>
</dbReference>
<keyword evidence="3" id="KW-1185">Reference proteome</keyword>
<sequence>MFGTSKKTAELEQRVNDYHAALQRIAQHVGVAGHQLPPDRLATAICSGIDALVGKEPPIASAPGRESRSVPANIRKIKLSGAVDVVVRQGAEPKMEVFANDATDLPKILTTVSGDCLTVDNEPMMIVSTGRGVTQIITGNGNTQIAGRDYFEGGSIHVGRNFGTVIGKGNVMEQRTGPLGFRVEVTLPNVASLRISGAGNVTYRDIDQDELSLDVSGAGTIEVTGKVNRLEADVSGAGDIAAYLLSATNARLRVSGAGNIKATATASVVARVSGVGKIKIGGNPPQRDTDVSGMGKIKFVDSNF</sequence>
<dbReference type="Pfam" id="PF10988">
    <property type="entry name" value="DUF2807"/>
    <property type="match status" value="1"/>
</dbReference>
<geneLocation type="plasmid" evidence="2 3">
    <name>unnamed1</name>
</geneLocation>
<dbReference type="EMBL" id="CP151407">
    <property type="protein sequence ID" value="WZJ23415.1"/>
    <property type="molecule type" value="Genomic_DNA"/>
</dbReference>
<evidence type="ECO:0000313" key="2">
    <source>
        <dbReference type="EMBL" id="WZJ23415.1"/>
    </source>
</evidence>